<reference evidence="2" key="1">
    <citation type="journal article" date="2019" name="Int. J. Syst. Evol. Microbiol.">
        <title>The Global Catalogue of Microorganisms (GCM) 10K type strain sequencing project: providing services to taxonomists for standard genome sequencing and annotation.</title>
        <authorList>
            <consortium name="The Broad Institute Genomics Platform"/>
            <consortium name="The Broad Institute Genome Sequencing Center for Infectious Disease"/>
            <person name="Wu L."/>
            <person name="Ma J."/>
        </authorList>
    </citation>
    <scope>NUCLEOTIDE SEQUENCE [LARGE SCALE GENOMIC DNA]</scope>
    <source>
        <strain evidence="2">NBRC 105830</strain>
    </source>
</reference>
<evidence type="ECO:0000313" key="1">
    <source>
        <dbReference type="EMBL" id="GMA19588.1"/>
    </source>
</evidence>
<evidence type="ECO:0000313" key="2">
    <source>
        <dbReference type="Proteomes" id="UP001157109"/>
    </source>
</evidence>
<evidence type="ECO:0008006" key="3">
    <source>
        <dbReference type="Google" id="ProtNLM"/>
    </source>
</evidence>
<organism evidence="1 2">
    <name type="scientific">Arsenicicoccus piscis</name>
    <dbReference type="NCBI Taxonomy" id="673954"/>
    <lineage>
        <taxon>Bacteria</taxon>
        <taxon>Bacillati</taxon>
        <taxon>Actinomycetota</taxon>
        <taxon>Actinomycetes</taxon>
        <taxon>Micrococcales</taxon>
        <taxon>Intrasporangiaceae</taxon>
        <taxon>Arsenicicoccus</taxon>
    </lineage>
</organism>
<protein>
    <recommendedName>
        <fullName evidence="3">Plasmid mobilization relaxosome protein MobC</fullName>
    </recommendedName>
</protein>
<accession>A0ABQ6HMA4</accession>
<name>A0ABQ6HMA4_9MICO</name>
<sequence length="137" mass="14501">MGTTIDDTRPPSKGKRLTVRFDEGELARVRKRALAMGVAPSALTRASVLDLVVGGREPTSLAAAVAAPSGIEAAHAAEMRRLRVEINRVGVNFNQVTRKAHIEGIGVLTDSEAIEVLRALGETLRAVEAHLGIGEEA</sequence>
<comment type="caution">
    <text evidence="1">The sequence shown here is derived from an EMBL/GenBank/DDBJ whole genome shotgun (WGS) entry which is preliminary data.</text>
</comment>
<gene>
    <name evidence="1" type="ORF">GCM10025862_16090</name>
</gene>
<dbReference type="Proteomes" id="UP001157109">
    <property type="component" value="Unassembled WGS sequence"/>
</dbReference>
<dbReference type="EMBL" id="BSUJ01000001">
    <property type="protein sequence ID" value="GMA19588.1"/>
    <property type="molecule type" value="Genomic_DNA"/>
</dbReference>
<keyword evidence="2" id="KW-1185">Reference proteome</keyword>
<dbReference type="RefSeq" id="WP_241445215.1">
    <property type="nucleotide sequence ID" value="NZ_BSUJ01000001.1"/>
</dbReference>
<proteinExistence type="predicted"/>